<keyword evidence="6" id="KW-0539">Nucleus</keyword>
<evidence type="ECO:0000256" key="6">
    <source>
        <dbReference type="ARBA" id="ARBA00023242"/>
    </source>
</evidence>
<keyword evidence="5" id="KW-0067">ATP-binding</keyword>
<feature type="compositionally biased region" description="Basic and acidic residues" evidence="8">
    <location>
        <begin position="574"/>
        <end position="584"/>
    </location>
</feature>
<feature type="compositionally biased region" description="Acidic residues" evidence="8">
    <location>
        <begin position="590"/>
        <end position="606"/>
    </location>
</feature>
<dbReference type="GO" id="GO:0005634">
    <property type="term" value="C:nucleus"/>
    <property type="evidence" value="ECO:0007669"/>
    <property type="project" value="UniProtKB-SubCell"/>
</dbReference>
<comment type="subcellular location">
    <subcellularLocation>
        <location evidence="1">Nucleus</location>
    </subcellularLocation>
</comment>
<gene>
    <name evidence="9" type="ORF">FNV43_RR18609</name>
</gene>
<comment type="caution">
    <text evidence="9">The sequence shown here is derived from an EMBL/GenBank/DDBJ whole genome shotgun (WGS) entry which is preliminary data.</text>
</comment>
<evidence type="ECO:0000256" key="3">
    <source>
        <dbReference type="ARBA" id="ARBA00022741"/>
    </source>
</evidence>
<dbReference type="GO" id="GO:0003682">
    <property type="term" value="F:chromatin binding"/>
    <property type="evidence" value="ECO:0007669"/>
    <property type="project" value="TreeGrafter"/>
</dbReference>
<dbReference type="GO" id="GO:0000077">
    <property type="term" value="P:DNA damage checkpoint signaling"/>
    <property type="evidence" value="ECO:0007669"/>
    <property type="project" value="TreeGrafter"/>
</dbReference>
<reference evidence="9" key="1">
    <citation type="submission" date="2020-03" db="EMBL/GenBank/DDBJ databases">
        <title>A high-quality chromosome-level genome assembly of a woody plant with both climbing and erect habits, Rhamnella rubrinervis.</title>
        <authorList>
            <person name="Lu Z."/>
            <person name="Yang Y."/>
            <person name="Zhu X."/>
            <person name="Sun Y."/>
        </authorList>
    </citation>
    <scope>NUCLEOTIDE SEQUENCE</scope>
    <source>
        <strain evidence="9">BYM</strain>
        <tissue evidence="9">Leaf</tissue>
    </source>
</reference>
<dbReference type="PANTHER" id="PTHR12172">
    <property type="entry name" value="CELL CYCLE CHECKPOINT PROTEIN RAD17"/>
    <property type="match status" value="1"/>
</dbReference>
<evidence type="ECO:0000256" key="8">
    <source>
        <dbReference type="SAM" id="MobiDB-lite"/>
    </source>
</evidence>
<dbReference type="InterPro" id="IPR004582">
    <property type="entry name" value="Checkpoint_prot_Rad17_Rad24"/>
</dbReference>
<evidence type="ECO:0000256" key="2">
    <source>
        <dbReference type="ARBA" id="ARBA00006168"/>
    </source>
</evidence>
<dbReference type="Pfam" id="PF03215">
    <property type="entry name" value="Rad17"/>
    <property type="match status" value="1"/>
</dbReference>
<dbReference type="GO" id="GO:0006281">
    <property type="term" value="P:DNA repair"/>
    <property type="evidence" value="ECO:0007669"/>
    <property type="project" value="InterPro"/>
</dbReference>
<feature type="region of interest" description="Disordered" evidence="8">
    <location>
        <begin position="574"/>
        <end position="606"/>
    </location>
</feature>
<evidence type="ECO:0000256" key="7">
    <source>
        <dbReference type="ARBA" id="ARBA00023306"/>
    </source>
</evidence>
<dbReference type="PANTHER" id="PTHR12172:SF0">
    <property type="entry name" value="CELL CYCLE CHECKPOINT PROTEIN RAD17"/>
    <property type="match status" value="1"/>
</dbReference>
<evidence type="ECO:0000313" key="9">
    <source>
        <dbReference type="EMBL" id="KAF3440325.1"/>
    </source>
</evidence>
<dbReference type="AlphaFoldDB" id="A0A8K0E6L3"/>
<protein>
    <recommendedName>
        <fullName evidence="11">Cell cycle checkpoint protein RAD17</fullName>
    </recommendedName>
</protein>
<proteinExistence type="inferred from homology"/>
<dbReference type="OrthoDB" id="10265971at2759"/>
<dbReference type="FunFam" id="3.40.50.300:FF:001661">
    <property type="entry name" value="RAD17 checkpoint clamp loader component"/>
    <property type="match status" value="1"/>
</dbReference>
<dbReference type="SUPFAM" id="SSF52540">
    <property type="entry name" value="P-loop containing nucleoside triphosphate hydrolases"/>
    <property type="match status" value="1"/>
</dbReference>
<evidence type="ECO:0000256" key="1">
    <source>
        <dbReference type="ARBA" id="ARBA00004123"/>
    </source>
</evidence>
<dbReference type="GO" id="GO:0005524">
    <property type="term" value="F:ATP binding"/>
    <property type="evidence" value="ECO:0007669"/>
    <property type="project" value="UniProtKB-KW"/>
</dbReference>
<keyword evidence="10" id="KW-1185">Reference proteome</keyword>
<dbReference type="InterPro" id="IPR047854">
    <property type="entry name" value="RFC_lid"/>
</dbReference>
<organism evidence="9 10">
    <name type="scientific">Rhamnella rubrinervis</name>
    <dbReference type="NCBI Taxonomy" id="2594499"/>
    <lineage>
        <taxon>Eukaryota</taxon>
        <taxon>Viridiplantae</taxon>
        <taxon>Streptophyta</taxon>
        <taxon>Embryophyta</taxon>
        <taxon>Tracheophyta</taxon>
        <taxon>Spermatophyta</taxon>
        <taxon>Magnoliopsida</taxon>
        <taxon>eudicotyledons</taxon>
        <taxon>Gunneridae</taxon>
        <taxon>Pentapetalae</taxon>
        <taxon>rosids</taxon>
        <taxon>fabids</taxon>
        <taxon>Rosales</taxon>
        <taxon>Rhamnaceae</taxon>
        <taxon>rhamnoid group</taxon>
        <taxon>Rhamneae</taxon>
        <taxon>Rhamnella</taxon>
    </lineage>
</organism>
<sequence>MGKRNTLVVLSSDEEGDRSLGSNRRCTKSKLSLTVPRINPRRSKKARVSGPTSSVSKEFCNWDEIRLFCEDFDEKFIGCKLSPGFGRSIKKDLWVDRYKPRSLEELAVNKKKVEEVKLWFEERLKTSEDEFRSCVLVITGQAGVGKSATIHVIASHLGATLCEWNTPTPIIWQEHLYNSSTGIHYRSKLDEFEHFVERISKYGMIPSSLDKDVKSSVILLIDDLPVTNNRAALGRLQNSLYLLVCSTQIPTAILFTNYGEADSADHTTRYLEELQLSLESAGACKVAFNPITHNSIKKTLSKICRQEQHNVSAEQIDLIAKASGGDIRHAITSLQYFCFKPSLMHSLSASNPAPTILKEKPDKVNIADSGFSLHFGRDETLSLFHALGKFLHNKRETENAMELDRDEYFVRKGLSRLPLKMDAPEKVLCQAHGQARPIADFLHENVQDFMSEEAISDAWVVASYLGDADLLLATFRGSFARYNEVENVLQSAAASVAVRGVLFGNSHPLPPGWHAIRRPKLWQIEQSSLRNKREIVKRRYEFYNGSSSSDVTVIATEYTPLLKWLGYRSPGGLETREGNEKVGESIDGMSLDDQESLVSEDEIEDW</sequence>
<comment type="similarity">
    <text evidence="2">Belongs to the rad17/RAD24 family.</text>
</comment>
<evidence type="ECO:0000313" key="10">
    <source>
        <dbReference type="Proteomes" id="UP000796880"/>
    </source>
</evidence>
<dbReference type="Gene3D" id="1.10.8.60">
    <property type="match status" value="1"/>
</dbReference>
<accession>A0A8K0E6L3</accession>
<evidence type="ECO:0008006" key="11">
    <source>
        <dbReference type="Google" id="ProtNLM"/>
    </source>
</evidence>
<dbReference type="EMBL" id="VOIH02000008">
    <property type="protein sequence ID" value="KAF3440325.1"/>
    <property type="molecule type" value="Genomic_DNA"/>
</dbReference>
<evidence type="ECO:0000256" key="4">
    <source>
        <dbReference type="ARBA" id="ARBA00022763"/>
    </source>
</evidence>
<dbReference type="Gene3D" id="3.40.50.300">
    <property type="entry name" value="P-loop containing nucleotide triphosphate hydrolases"/>
    <property type="match status" value="1"/>
</dbReference>
<keyword evidence="7" id="KW-0131">Cell cycle</keyword>
<name>A0A8K0E6L3_9ROSA</name>
<dbReference type="GO" id="GO:0033314">
    <property type="term" value="P:mitotic DNA replication checkpoint signaling"/>
    <property type="evidence" value="ECO:0007669"/>
    <property type="project" value="TreeGrafter"/>
</dbReference>
<dbReference type="Proteomes" id="UP000796880">
    <property type="component" value="Unassembled WGS sequence"/>
</dbReference>
<evidence type="ECO:0000256" key="5">
    <source>
        <dbReference type="ARBA" id="ARBA00022840"/>
    </source>
</evidence>
<dbReference type="InterPro" id="IPR027417">
    <property type="entry name" value="P-loop_NTPase"/>
</dbReference>
<keyword evidence="4" id="KW-0227">DNA damage</keyword>
<dbReference type="GO" id="GO:0003689">
    <property type="term" value="F:DNA clamp loader activity"/>
    <property type="evidence" value="ECO:0007669"/>
    <property type="project" value="TreeGrafter"/>
</dbReference>
<dbReference type="CDD" id="cd18140">
    <property type="entry name" value="HLD_clamp_RFC"/>
    <property type="match status" value="1"/>
</dbReference>
<keyword evidence="3" id="KW-0547">Nucleotide-binding</keyword>